<feature type="transmembrane region" description="Helical" evidence="10">
    <location>
        <begin position="172"/>
        <end position="193"/>
    </location>
</feature>
<evidence type="ECO:0000256" key="5">
    <source>
        <dbReference type="ARBA" id="ARBA00022553"/>
    </source>
</evidence>
<keyword evidence="6" id="KW-0808">Transferase</keyword>
<feature type="domain" description="HAMP" evidence="12">
    <location>
        <begin position="194"/>
        <end position="246"/>
    </location>
</feature>
<reference evidence="13 14" key="1">
    <citation type="journal article" date="2017" name="Int. J. Syst. Evol. Microbiol.">
        <title>Marinicauda algicola sp. nov., isolated from a marine red alga Rhodosorus marinus.</title>
        <authorList>
            <person name="Jeong S.E."/>
            <person name="Jeon S.H."/>
            <person name="Chun B.H."/>
            <person name="Kim D.W."/>
            <person name="Jeon C.O."/>
        </authorList>
    </citation>
    <scope>NUCLEOTIDE SEQUENCE [LARGE SCALE GENOMIC DNA]</scope>
    <source>
        <strain evidence="13 14">JCM 31718</strain>
    </source>
</reference>
<dbReference type="PANTHER" id="PTHR44936:SF10">
    <property type="entry name" value="SENSOR PROTEIN RSTB"/>
    <property type="match status" value="1"/>
</dbReference>
<organism evidence="13 14">
    <name type="scientific">Marinicauda algicola</name>
    <dbReference type="NCBI Taxonomy" id="2029849"/>
    <lineage>
        <taxon>Bacteria</taxon>
        <taxon>Pseudomonadati</taxon>
        <taxon>Pseudomonadota</taxon>
        <taxon>Alphaproteobacteria</taxon>
        <taxon>Maricaulales</taxon>
        <taxon>Maricaulaceae</taxon>
        <taxon>Marinicauda</taxon>
    </lineage>
</organism>
<dbReference type="InterPro" id="IPR003661">
    <property type="entry name" value="HisK_dim/P_dom"/>
</dbReference>
<evidence type="ECO:0000259" key="11">
    <source>
        <dbReference type="PROSITE" id="PS50109"/>
    </source>
</evidence>
<dbReference type="CDD" id="cd00075">
    <property type="entry name" value="HATPase"/>
    <property type="match status" value="1"/>
</dbReference>
<comment type="catalytic activity">
    <reaction evidence="1">
        <text>ATP + protein L-histidine = ADP + protein N-phospho-L-histidine.</text>
        <dbReference type="EC" id="2.7.13.3"/>
    </reaction>
</comment>
<dbReference type="InterPro" id="IPR003660">
    <property type="entry name" value="HAMP_dom"/>
</dbReference>
<dbReference type="InterPro" id="IPR005467">
    <property type="entry name" value="His_kinase_dom"/>
</dbReference>
<protein>
    <recommendedName>
        <fullName evidence="3">histidine kinase</fullName>
        <ecNumber evidence="3">2.7.13.3</ecNumber>
    </recommendedName>
</protein>
<dbReference type="InterPro" id="IPR004358">
    <property type="entry name" value="Sig_transdc_His_kin-like_C"/>
</dbReference>
<dbReference type="GO" id="GO:0005886">
    <property type="term" value="C:plasma membrane"/>
    <property type="evidence" value="ECO:0007669"/>
    <property type="project" value="UniProtKB-SubCell"/>
</dbReference>
<dbReference type="InterPro" id="IPR050980">
    <property type="entry name" value="2C_sensor_his_kinase"/>
</dbReference>
<gene>
    <name evidence="13" type="ORF">E5163_09465</name>
</gene>
<evidence type="ECO:0000256" key="4">
    <source>
        <dbReference type="ARBA" id="ARBA00022475"/>
    </source>
</evidence>
<dbReference type="PANTHER" id="PTHR44936">
    <property type="entry name" value="SENSOR PROTEIN CREC"/>
    <property type="match status" value="1"/>
</dbReference>
<evidence type="ECO:0000256" key="7">
    <source>
        <dbReference type="ARBA" id="ARBA00022741"/>
    </source>
</evidence>
<dbReference type="GO" id="GO:0005524">
    <property type="term" value="F:ATP binding"/>
    <property type="evidence" value="ECO:0007669"/>
    <property type="project" value="UniProtKB-KW"/>
</dbReference>
<dbReference type="GO" id="GO:0000155">
    <property type="term" value="F:phosphorelay sensor kinase activity"/>
    <property type="evidence" value="ECO:0007669"/>
    <property type="project" value="InterPro"/>
</dbReference>
<evidence type="ECO:0000256" key="9">
    <source>
        <dbReference type="ARBA" id="ARBA00022840"/>
    </source>
</evidence>
<dbReference type="InterPro" id="IPR036097">
    <property type="entry name" value="HisK_dim/P_sf"/>
</dbReference>
<evidence type="ECO:0000256" key="10">
    <source>
        <dbReference type="SAM" id="Phobius"/>
    </source>
</evidence>
<keyword evidence="8 13" id="KW-0418">Kinase</keyword>
<evidence type="ECO:0000313" key="13">
    <source>
        <dbReference type="EMBL" id="TGY89333.1"/>
    </source>
</evidence>
<evidence type="ECO:0000313" key="14">
    <source>
        <dbReference type="Proteomes" id="UP000308054"/>
    </source>
</evidence>
<dbReference type="CDD" id="cd00082">
    <property type="entry name" value="HisKA"/>
    <property type="match status" value="1"/>
</dbReference>
<keyword evidence="10" id="KW-1133">Transmembrane helix</keyword>
<dbReference type="Gene3D" id="3.30.565.10">
    <property type="entry name" value="Histidine kinase-like ATPase, C-terminal domain"/>
    <property type="match status" value="1"/>
</dbReference>
<evidence type="ECO:0000256" key="1">
    <source>
        <dbReference type="ARBA" id="ARBA00000085"/>
    </source>
</evidence>
<dbReference type="SMART" id="SM00387">
    <property type="entry name" value="HATPase_c"/>
    <property type="match status" value="1"/>
</dbReference>
<dbReference type="EC" id="2.7.13.3" evidence="3"/>
<dbReference type="PROSITE" id="PS50885">
    <property type="entry name" value="HAMP"/>
    <property type="match status" value="1"/>
</dbReference>
<sequence length="453" mass="49031">MTGAARLARAPAFHVVLVSVSAIAWFVIGAALLSQFPLVFHLVPGAVEETTADIAELVELMEAIPADARPLAARAFSSPTRDARLADGFPDRSDDDQSMVRMLRGARPGSLLSAREMQVRRVEYRELLPRSREADGLRVFALAANELSIRLKDGEVLVIWISPLGLVGGRGLPMLAIAVLALLVFSVAGTLGFRYALGSLRKLEASAAGFQPGRGASVVEEAGPSQVRQLTKALNAMQLRIDQLTRERSFLVAGVAHDIRTHITRMRLRIDQLRSPKKAALETDLSRTEQLLDDLMVYARADRHDGVAELIDLGELLDALAAEQAFDLPRSGCGAGFVIAADRAALERAFSNLISNAWKYGEAARVRCRRDGAGFEVSIEDDGPGIPEGHLHRVMDPFYRVEPSRNPDTGGTGLGLTIARDLLSAQGAALRLENRLEGGLRAVVTFPPESRID</sequence>
<dbReference type="Gene3D" id="1.10.287.130">
    <property type="match status" value="1"/>
</dbReference>
<dbReference type="InterPro" id="IPR036890">
    <property type="entry name" value="HATPase_C_sf"/>
</dbReference>
<keyword evidence="5" id="KW-0597">Phosphoprotein</keyword>
<evidence type="ECO:0000256" key="3">
    <source>
        <dbReference type="ARBA" id="ARBA00012438"/>
    </source>
</evidence>
<dbReference type="InterPro" id="IPR003594">
    <property type="entry name" value="HATPase_dom"/>
</dbReference>
<feature type="transmembrane region" description="Helical" evidence="10">
    <location>
        <begin position="12"/>
        <end position="33"/>
    </location>
</feature>
<dbReference type="Proteomes" id="UP000308054">
    <property type="component" value="Unassembled WGS sequence"/>
</dbReference>
<dbReference type="Pfam" id="PF02518">
    <property type="entry name" value="HATPase_c"/>
    <property type="match status" value="1"/>
</dbReference>
<dbReference type="OrthoDB" id="9815202at2"/>
<keyword evidence="7" id="KW-0547">Nucleotide-binding</keyword>
<dbReference type="AlphaFoldDB" id="A0A4S2H1N4"/>
<comment type="subcellular location">
    <subcellularLocation>
        <location evidence="2">Cell membrane</location>
        <topology evidence="2">Multi-pass membrane protein</topology>
    </subcellularLocation>
</comment>
<evidence type="ECO:0000259" key="12">
    <source>
        <dbReference type="PROSITE" id="PS50885"/>
    </source>
</evidence>
<proteinExistence type="predicted"/>
<keyword evidence="9" id="KW-0067">ATP-binding</keyword>
<dbReference type="RefSeq" id="WP_135995873.1">
    <property type="nucleotide sequence ID" value="NZ_CP071057.1"/>
</dbReference>
<evidence type="ECO:0000256" key="8">
    <source>
        <dbReference type="ARBA" id="ARBA00022777"/>
    </source>
</evidence>
<keyword evidence="14" id="KW-1185">Reference proteome</keyword>
<dbReference type="SUPFAM" id="SSF55874">
    <property type="entry name" value="ATPase domain of HSP90 chaperone/DNA topoisomerase II/histidine kinase"/>
    <property type="match status" value="1"/>
</dbReference>
<comment type="caution">
    <text evidence="13">The sequence shown here is derived from an EMBL/GenBank/DDBJ whole genome shotgun (WGS) entry which is preliminary data.</text>
</comment>
<dbReference type="PROSITE" id="PS50109">
    <property type="entry name" value="HIS_KIN"/>
    <property type="match status" value="1"/>
</dbReference>
<dbReference type="SMART" id="SM00388">
    <property type="entry name" value="HisKA"/>
    <property type="match status" value="1"/>
</dbReference>
<dbReference type="EMBL" id="SRXW01000002">
    <property type="protein sequence ID" value="TGY89333.1"/>
    <property type="molecule type" value="Genomic_DNA"/>
</dbReference>
<feature type="domain" description="Histidine kinase" evidence="11">
    <location>
        <begin position="254"/>
        <end position="450"/>
    </location>
</feature>
<accession>A0A4S2H1N4</accession>
<evidence type="ECO:0000256" key="2">
    <source>
        <dbReference type="ARBA" id="ARBA00004651"/>
    </source>
</evidence>
<evidence type="ECO:0000256" key="6">
    <source>
        <dbReference type="ARBA" id="ARBA00022679"/>
    </source>
</evidence>
<keyword evidence="10" id="KW-0812">Transmembrane</keyword>
<dbReference type="SUPFAM" id="SSF47384">
    <property type="entry name" value="Homodimeric domain of signal transducing histidine kinase"/>
    <property type="match status" value="1"/>
</dbReference>
<dbReference type="PRINTS" id="PR00344">
    <property type="entry name" value="BCTRLSENSOR"/>
</dbReference>
<keyword evidence="10" id="KW-0472">Membrane</keyword>
<name>A0A4S2H1N4_9PROT</name>
<keyword evidence="4" id="KW-1003">Cell membrane</keyword>